<dbReference type="SMART" id="SM00233">
    <property type="entry name" value="PH"/>
    <property type="match status" value="2"/>
</dbReference>
<dbReference type="OrthoDB" id="5563754at2759"/>
<dbReference type="InterPro" id="IPR011993">
    <property type="entry name" value="PH-like_dom_sf"/>
</dbReference>
<comment type="caution">
    <text evidence="2">The sequence shown here is derived from an EMBL/GenBank/DDBJ whole genome shotgun (WGS) entry which is preliminary data.</text>
</comment>
<dbReference type="Pfam" id="PF15410">
    <property type="entry name" value="PH_9"/>
    <property type="match status" value="1"/>
</dbReference>
<dbReference type="Pfam" id="PF25381">
    <property type="entry name" value="PH_26"/>
    <property type="match status" value="1"/>
</dbReference>
<dbReference type="InterPro" id="IPR041681">
    <property type="entry name" value="PH_9"/>
</dbReference>
<keyword evidence="3" id="KW-1185">Reference proteome</keyword>
<accession>A0A397U433</accession>
<dbReference type="InterPro" id="IPR058155">
    <property type="entry name" value="Skg3/CAF120-like_PH"/>
</dbReference>
<protein>
    <recommendedName>
        <fullName evidence="1">PH domain-containing protein</fullName>
    </recommendedName>
</protein>
<gene>
    <name evidence="2" type="ORF">C2G38_1989204</name>
</gene>
<dbReference type="Proteomes" id="UP000266673">
    <property type="component" value="Unassembled WGS sequence"/>
</dbReference>
<dbReference type="STRING" id="44941.A0A397U433"/>
<name>A0A397U433_9GLOM</name>
<feature type="domain" description="PH" evidence="1">
    <location>
        <begin position="1"/>
        <end position="115"/>
    </location>
</feature>
<dbReference type="Gene3D" id="2.30.29.30">
    <property type="entry name" value="Pleckstrin-homology domain (PH domain)/Phosphotyrosine-binding domain (PTB)"/>
    <property type="match status" value="1"/>
</dbReference>
<feature type="non-terminal residue" evidence="2">
    <location>
        <position position="296"/>
    </location>
</feature>
<dbReference type="InterPro" id="IPR001849">
    <property type="entry name" value="PH_domain"/>
</dbReference>
<organism evidence="2 3">
    <name type="scientific">Gigaspora rosea</name>
    <dbReference type="NCBI Taxonomy" id="44941"/>
    <lineage>
        <taxon>Eukaryota</taxon>
        <taxon>Fungi</taxon>
        <taxon>Fungi incertae sedis</taxon>
        <taxon>Mucoromycota</taxon>
        <taxon>Glomeromycotina</taxon>
        <taxon>Glomeromycetes</taxon>
        <taxon>Diversisporales</taxon>
        <taxon>Gigasporaceae</taxon>
        <taxon>Gigaspora</taxon>
    </lineage>
</organism>
<dbReference type="PROSITE" id="PS50003">
    <property type="entry name" value="PH_DOMAIN"/>
    <property type="match status" value="1"/>
</dbReference>
<dbReference type="SUPFAM" id="SSF50729">
    <property type="entry name" value="PH domain-like"/>
    <property type="match status" value="1"/>
</dbReference>
<reference evidence="2 3" key="1">
    <citation type="submission" date="2018-06" db="EMBL/GenBank/DDBJ databases">
        <title>Comparative genomics reveals the genomic features of Rhizophagus irregularis, R. cerebriforme, R. diaphanum and Gigaspora rosea, and their symbiotic lifestyle signature.</title>
        <authorList>
            <person name="Morin E."/>
            <person name="San Clemente H."/>
            <person name="Chen E.C.H."/>
            <person name="De La Providencia I."/>
            <person name="Hainaut M."/>
            <person name="Kuo A."/>
            <person name="Kohler A."/>
            <person name="Murat C."/>
            <person name="Tang N."/>
            <person name="Roy S."/>
            <person name="Loubradou J."/>
            <person name="Henrissat B."/>
            <person name="Grigoriev I.V."/>
            <person name="Corradi N."/>
            <person name="Roux C."/>
            <person name="Martin F.M."/>
        </authorList>
    </citation>
    <scope>NUCLEOTIDE SEQUENCE [LARGE SCALE GENOMIC DNA]</scope>
    <source>
        <strain evidence="2 3">DAOM 194757</strain>
    </source>
</reference>
<evidence type="ECO:0000313" key="2">
    <source>
        <dbReference type="EMBL" id="RIB03898.1"/>
    </source>
</evidence>
<evidence type="ECO:0000313" key="3">
    <source>
        <dbReference type="Proteomes" id="UP000266673"/>
    </source>
</evidence>
<evidence type="ECO:0000259" key="1">
    <source>
        <dbReference type="PROSITE" id="PS50003"/>
    </source>
</evidence>
<proteinExistence type="predicted"/>
<sequence length="296" mass="33511">MEGYLCRQDILSNKGLQSTSNVWSEFYAELCGSILNLWKIENNIDSGQLEIVQTPIVINVSNYSTDICSPVLDDDGLQRNNVFLLSAGSGDKFYLQAANDSLLNLWVSAIRLSCYESSRLQEVYTATLLKRTGLREILSSTVLVKGKLEGYLQVQFTSTDEPKKYWVVVSDHRAEDKKKKADLAFARGQALFYETKKSKKPFMTLANVLKTYAIYPENPTMIDKTISFRVEGNLFPAKQTDSKPGDFVNLSAESINEMAKWLIGFFDSFKMYGRPKELLYDFKDPISPFFAVPTGR</sequence>
<dbReference type="EMBL" id="QKWP01002299">
    <property type="protein sequence ID" value="RIB03898.1"/>
    <property type="molecule type" value="Genomic_DNA"/>
</dbReference>
<dbReference type="AlphaFoldDB" id="A0A397U433"/>